<feature type="region of interest" description="Disordered" evidence="1">
    <location>
        <begin position="106"/>
        <end position="137"/>
    </location>
</feature>
<feature type="domain" description="DUF4167" evidence="2">
    <location>
        <begin position="35"/>
        <end position="107"/>
    </location>
</feature>
<protein>
    <submittedName>
        <fullName evidence="3">DUF4167 domain-containing protein</fullName>
    </submittedName>
</protein>
<dbReference type="Proteomes" id="UP000297972">
    <property type="component" value="Unassembled WGS sequence"/>
</dbReference>
<feature type="region of interest" description="Disordered" evidence="1">
    <location>
        <begin position="35"/>
        <end position="63"/>
    </location>
</feature>
<evidence type="ECO:0000259" key="2">
    <source>
        <dbReference type="Pfam" id="PF13763"/>
    </source>
</evidence>
<comment type="caution">
    <text evidence="3">The sequence shown here is derived from an EMBL/GenBank/DDBJ whole genome shotgun (WGS) entry which is preliminary data.</text>
</comment>
<dbReference type="Pfam" id="PF13763">
    <property type="entry name" value="DUF4167"/>
    <property type="match status" value="1"/>
</dbReference>
<name>A0A4Z1CQT7_9RHOB</name>
<evidence type="ECO:0000256" key="1">
    <source>
        <dbReference type="SAM" id="MobiDB-lite"/>
    </source>
</evidence>
<evidence type="ECO:0000313" key="4">
    <source>
        <dbReference type="Proteomes" id="UP000297972"/>
    </source>
</evidence>
<accession>A0A4Z1CQT7</accession>
<dbReference type="InterPro" id="IPR025430">
    <property type="entry name" value="DUF4167"/>
</dbReference>
<sequence>MQPPSCRSERFTLSRQDAAYASPLSVMYWLMKPHRHRRSGASRSPQQQRDPGNHILESTSANGKIRGTARQLVERYLQFAEEARLANDRVASEAFLQSAEHYTRLGNPVRHTDSQPVKHQPHAPAPTATETRSSTGDADMTVPLAAVCIEKAPAPEAVIVKIAPKLHEPRSREQTRISKRAAAAANLERVAGQHGYTLAQLGLVLRS</sequence>
<dbReference type="OrthoDB" id="9816310at2"/>
<evidence type="ECO:0000313" key="3">
    <source>
        <dbReference type="EMBL" id="TGN67536.1"/>
    </source>
</evidence>
<feature type="compositionally biased region" description="Polar residues" evidence="1">
    <location>
        <begin position="41"/>
        <end position="62"/>
    </location>
</feature>
<dbReference type="EMBL" id="SRPG01000027">
    <property type="protein sequence ID" value="TGN67536.1"/>
    <property type="molecule type" value="Genomic_DNA"/>
</dbReference>
<dbReference type="AlphaFoldDB" id="A0A4Z1CQT7"/>
<proteinExistence type="predicted"/>
<reference evidence="3 4" key="1">
    <citation type="submission" date="2019-03" db="EMBL/GenBank/DDBJ databases">
        <authorList>
            <person name="Li J."/>
        </authorList>
    </citation>
    <scope>NUCLEOTIDE SEQUENCE [LARGE SCALE GENOMIC DNA]</scope>
    <source>
        <strain evidence="3 4">3058</strain>
    </source>
</reference>
<organism evidence="3 4">
    <name type="scientific">Paracoccus liaowanqingii</name>
    <dbReference type="NCBI Taxonomy" id="2560053"/>
    <lineage>
        <taxon>Bacteria</taxon>
        <taxon>Pseudomonadati</taxon>
        <taxon>Pseudomonadota</taxon>
        <taxon>Alphaproteobacteria</taxon>
        <taxon>Rhodobacterales</taxon>
        <taxon>Paracoccaceae</taxon>
        <taxon>Paracoccus</taxon>
    </lineage>
</organism>
<gene>
    <name evidence="3" type="ORF">E4L95_04445</name>
</gene>
<dbReference type="RefSeq" id="WP_135816569.1">
    <property type="nucleotide sequence ID" value="NZ_SRPG01000027.1"/>
</dbReference>
<keyword evidence="4" id="KW-1185">Reference proteome</keyword>